<evidence type="ECO:0000313" key="9">
    <source>
        <dbReference type="EMBL" id="OUM26976.1"/>
    </source>
</evidence>
<dbReference type="SUPFAM" id="SSF49354">
    <property type="entry name" value="PapD-like"/>
    <property type="match status" value="1"/>
</dbReference>
<keyword evidence="5" id="KW-0143">Chaperone</keyword>
<evidence type="ECO:0000313" key="10">
    <source>
        <dbReference type="Proteomes" id="UP000196082"/>
    </source>
</evidence>
<keyword evidence="3 6" id="KW-0732">Signal</keyword>
<comment type="caution">
    <text evidence="9">The sequence shown here is derived from an EMBL/GenBank/DDBJ whole genome shotgun (WGS) entry which is preliminary data.</text>
</comment>
<evidence type="ECO:0000259" key="7">
    <source>
        <dbReference type="Pfam" id="PF00345"/>
    </source>
</evidence>
<dbReference type="InterPro" id="IPR008962">
    <property type="entry name" value="PapD-like_sf"/>
</dbReference>
<dbReference type="InterPro" id="IPR001829">
    <property type="entry name" value="Pili_assmbl_chaperone_bac"/>
</dbReference>
<evidence type="ECO:0000256" key="1">
    <source>
        <dbReference type="ARBA" id="ARBA00004418"/>
    </source>
</evidence>
<feature type="chain" id="PRO_5012870153" evidence="6">
    <location>
        <begin position="24"/>
        <end position="241"/>
    </location>
</feature>
<gene>
    <name evidence="9" type="ORF">B8W72_22670</name>
</gene>
<dbReference type="RefSeq" id="WP_086978045.1">
    <property type="nucleotide sequence ID" value="NZ_NFSB01000086.1"/>
</dbReference>
<keyword evidence="4" id="KW-0574">Periplasm</keyword>
<dbReference type="PRINTS" id="PR00969">
    <property type="entry name" value="CHAPERONPILI"/>
</dbReference>
<organism evidence="9 10">
    <name type="scientific">Pseudomonas putida</name>
    <name type="common">Arthrobacter siderocapsulatus</name>
    <dbReference type="NCBI Taxonomy" id="303"/>
    <lineage>
        <taxon>Bacteria</taxon>
        <taxon>Pseudomonadati</taxon>
        <taxon>Pseudomonadota</taxon>
        <taxon>Gammaproteobacteria</taxon>
        <taxon>Pseudomonadales</taxon>
        <taxon>Pseudomonadaceae</taxon>
        <taxon>Pseudomonas</taxon>
    </lineage>
</organism>
<name>A0A1Y3KM82_PSEPU</name>
<accession>A0A1Y3KM82</accession>
<comment type="subcellular location">
    <subcellularLocation>
        <location evidence="1">Periplasm</location>
    </subcellularLocation>
</comment>
<evidence type="ECO:0000256" key="3">
    <source>
        <dbReference type="ARBA" id="ARBA00022729"/>
    </source>
</evidence>
<evidence type="ECO:0000256" key="4">
    <source>
        <dbReference type="ARBA" id="ARBA00022764"/>
    </source>
</evidence>
<dbReference type="GO" id="GO:0071555">
    <property type="term" value="P:cell wall organization"/>
    <property type="evidence" value="ECO:0007669"/>
    <property type="project" value="InterPro"/>
</dbReference>
<dbReference type="Gene3D" id="2.60.40.10">
    <property type="entry name" value="Immunoglobulins"/>
    <property type="match status" value="2"/>
</dbReference>
<dbReference type="InterPro" id="IPR036316">
    <property type="entry name" value="Pili_assmbl_chap_C_dom_sf"/>
</dbReference>
<dbReference type="InterPro" id="IPR050643">
    <property type="entry name" value="Periplasmic_pilus_chap"/>
</dbReference>
<dbReference type="AlphaFoldDB" id="A0A1Y3KM82"/>
<dbReference type="Proteomes" id="UP000196082">
    <property type="component" value="Unassembled WGS sequence"/>
</dbReference>
<evidence type="ECO:0000259" key="8">
    <source>
        <dbReference type="Pfam" id="PF02753"/>
    </source>
</evidence>
<dbReference type="PANTHER" id="PTHR30251:SF2">
    <property type="entry name" value="FIMBRIAL CHAPERONE YADV-RELATED"/>
    <property type="match status" value="1"/>
</dbReference>
<dbReference type="SUPFAM" id="SSF49584">
    <property type="entry name" value="Periplasmic chaperone C-domain"/>
    <property type="match status" value="1"/>
</dbReference>
<evidence type="ECO:0000256" key="6">
    <source>
        <dbReference type="SAM" id="SignalP"/>
    </source>
</evidence>
<dbReference type="Pfam" id="PF00345">
    <property type="entry name" value="PapD_N"/>
    <property type="match status" value="1"/>
</dbReference>
<comment type="similarity">
    <text evidence="2">Belongs to the periplasmic pilus chaperone family.</text>
</comment>
<dbReference type="InterPro" id="IPR013783">
    <property type="entry name" value="Ig-like_fold"/>
</dbReference>
<dbReference type="InterPro" id="IPR016147">
    <property type="entry name" value="Pili_assmbl_chaperone_N"/>
</dbReference>
<feature type="domain" description="Pili assembly chaperone C-terminal" evidence="8">
    <location>
        <begin position="167"/>
        <end position="229"/>
    </location>
</feature>
<proteinExistence type="inferred from homology"/>
<feature type="signal peptide" evidence="6">
    <location>
        <begin position="1"/>
        <end position="23"/>
    </location>
</feature>
<protein>
    <submittedName>
        <fullName evidence="9">Pilus assembly protein</fullName>
    </submittedName>
</protein>
<dbReference type="GO" id="GO:0030288">
    <property type="term" value="C:outer membrane-bounded periplasmic space"/>
    <property type="evidence" value="ECO:0007669"/>
    <property type="project" value="InterPro"/>
</dbReference>
<dbReference type="PANTHER" id="PTHR30251">
    <property type="entry name" value="PILUS ASSEMBLY CHAPERONE"/>
    <property type="match status" value="1"/>
</dbReference>
<reference evidence="9 10" key="1">
    <citation type="submission" date="2017-05" db="EMBL/GenBank/DDBJ databases">
        <title>Whole genome sequence of Pseudomonas putida isolate 1312 commercialized as a biostimulant.</title>
        <authorList>
            <person name="Crovadore J."/>
            <person name="Blanc P."/>
            <person name="Chablais R."/>
            <person name="Cochard B."/>
            <person name="Grizard D."/>
            <person name="Lefort F."/>
        </authorList>
    </citation>
    <scope>NUCLEOTIDE SEQUENCE [LARGE SCALE GENOMIC DNA]</scope>
    <source>
        <strain evidence="9 10">1312</strain>
    </source>
</reference>
<dbReference type="Pfam" id="PF02753">
    <property type="entry name" value="PapD_C"/>
    <property type="match status" value="1"/>
</dbReference>
<evidence type="ECO:0000256" key="2">
    <source>
        <dbReference type="ARBA" id="ARBA00007399"/>
    </source>
</evidence>
<sequence>MKTHLRRLGLGICLAAILQPAQAALTVSTTRIVFDSDKRSTSVVIANPSPRPYAVQSWVNTAKDDNDTAVPLATSPGLFRLDPGKEQMVQISRLPNKLPEDRETLFYLNVQEIPEVTPEDVNVLNIALRTRLKLFYRPSQLKGRPADQIGELKWSVRQHAGRVQLVVDNPTPYHYTFGRLEVSNAGGTEAIQAKDMAPPFGQQVYNLTRIKSVNGSQLTFTTINDYGVATPAMQKPLSSTP</sequence>
<feature type="domain" description="Pili assembly chaperone N-terminal" evidence="7">
    <location>
        <begin position="25"/>
        <end position="141"/>
    </location>
</feature>
<dbReference type="EMBL" id="NFSB01000086">
    <property type="protein sequence ID" value="OUM26976.1"/>
    <property type="molecule type" value="Genomic_DNA"/>
</dbReference>
<evidence type="ECO:0000256" key="5">
    <source>
        <dbReference type="ARBA" id="ARBA00023186"/>
    </source>
</evidence>
<dbReference type="InterPro" id="IPR016148">
    <property type="entry name" value="Pili_assmbl_chaperone_C"/>
</dbReference>